<evidence type="ECO:0000256" key="1">
    <source>
        <dbReference type="ARBA" id="ARBA00022553"/>
    </source>
</evidence>
<protein>
    <submittedName>
        <fullName evidence="4">Response regulator receiver protein</fullName>
    </submittedName>
</protein>
<dbReference type="SUPFAM" id="SSF52172">
    <property type="entry name" value="CheY-like"/>
    <property type="match status" value="1"/>
</dbReference>
<dbReference type="eggNOG" id="COG0784">
    <property type="taxonomic scope" value="Bacteria"/>
</dbReference>
<dbReference type="EMBL" id="CP002219">
    <property type="protein sequence ID" value="ADQ07799.1"/>
    <property type="molecule type" value="Genomic_DNA"/>
</dbReference>
<feature type="modified residue" description="4-aspartylphosphate" evidence="2">
    <location>
        <position position="58"/>
    </location>
</feature>
<dbReference type="Pfam" id="PF00072">
    <property type="entry name" value="Response_reg"/>
    <property type="match status" value="1"/>
</dbReference>
<dbReference type="Proteomes" id="UP000006890">
    <property type="component" value="Chromosome"/>
</dbReference>
<dbReference type="InterPro" id="IPR050595">
    <property type="entry name" value="Bact_response_regulator"/>
</dbReference>
<feature type="domain" description="Response regulatory" evidence="3">
    <location>
        <begin position="8"/>
        <end position="93"/>
    </location>
</feature>
<proteinExistence type="predicted"/>
<dbReference type="HOGENOM" id="CLU_2394237_0_0_9"/>
<dbReference type="InterPro" id="IPR001789">
    <property type="entry name" value="Sig_transdc_resp-reg_receiver"/>
</dbReference>
<dbReference type="PANTHER" id="PTHR44591:SF3">
    <property type="entry name" value="RESPONSE REGULATORY DOMAIN-CONTAINING PROTEIN"/>
    <property type="match status" value="1"/>
</dbReference>
<dbReference type="KEGG" id="chd:Calhy_2090"/>
<evidence type="ECO:0000313" key="5">
    <source>
        <dbReference type="Proteomes" id="UP000006890"/>
    </source>
</evidence>
<dbReference type="STRING" id="632292.Calhy_2090"/>
<evidence type="ECO:0000313" key="4">
    <source>
        <dbReference type="EMBL" id="ADQ07799.1"/>
    </source>
</evidence>
<dbReference type="OrthoDB" id="9783388at2"/>
<keyword evidence="5" id="KW-1185">Reference proteome</keyword>
<accession>E4Q7F4</accession>
<organism evidence="4 5">
    <name type="scientific">Caldicellulosiruptor hydrothermalis (strain DSM 18901 / VKM B-2411 / 108)</name>
    <dbReference type="NCBI Taxonomy" id="632292"/>
    <lineage>
        <taxon>Bacteria</taxon>
        <taxon>Bacillati</taxon>
        <taxon>Bacillota</taxon>
        <taxon>Bacillota incertae sedis</taxon>
        <taxon>Caldicellulosiruptorales</taxon>
        <taxon>Caldicellulosiruptoraceae</taxon>
        <taxon>Caldicellulosiruptor</taxon>
    </lineage>
</organism>
<sequence length="93" mass="10424">MDGVSCKKILIVEDSRLSAQITAEILGKYGYCAEIVTTGEDAIERLKSRNDIDLILTDIELEGKIDGIETTYLIQQFSDIPILSRIKQEDSIF</sequence>
<dbReference type="GO" id="GO:0000160">
    <property type="term" value="P:phosphorelay signal transduction system"/>
    <property type="evidence" value="ECO:0007669"/>
    <property type="project" value="InterPro"/>
</dbReference>
<reference evidence="4 5" key="2">
    <citation type="journal article" date="2011" name="J. Bacteriol.">
        <title>Complete genome sequences for the anaerobic, extremely thermophilic plant biomass-degrading bacteria Caldicellulosiruptor hydrothermalis, Caldicellulosiruptor kristjanssonii, Caldicellulosiruptor kronotskyensis, Caldicellulosiruptor owensenis, and Caldicellulosiruptor lactoaceticus.</title>
        <authorList>
            <person name="Blumer-Schuette S.E."/>
            <person name="Ozdemir I."/>
            <person name="Mistry D."/>
            <person name="Lucas S."/>
            <person name="Lapidus A."/>
            <person name="Cheng J.F."/>
            <person name="Goodwin L.A."/>
            <person name="Pitluck S."/>
            <person name="Land M.L."/>
            <person name="Hauser L.J."/>
            <person name="Woyke T."/>
            <person name="Mikhailova N."/>
            <person name="Pati A."/>
            <person name="Kyrpides N.C."/>
            <person name="Ivanova N."/>
            <person name="Detter J.C."/>
            <person name="Walston-Davenport K."/>
            <person name="Han S."/>
            <person name="Adams M.W."/>
            <person name="Kelly R.M."/>
        </authorList>
    </citation>
    <scope>NUCLEOTIDE SEQUENCE [LARGE SCALE GENOMIC DNA]</scope>
    <source>
        <strain evidence="5">DSM 18901 / VKM B-2411 / 108</strain>
    </source>
</reference>
<name>E4Q7F4_CALH1</name>
<dbReference type="PROSITE" id="PS50110">
    <property type="entry name" value="RESPONSE_REGULATORY"/>
    <property type="match status" value="1"/>
</dbReference>
<dbReference type="RefSeq" id="WP_013403945.1">
    <property type="nucleotide sequence ID" value="NC_014652.1"/>
</dbReference>
<dbReference type="AlphaFoldDB" id="E4Q7F4"/>
<dbReference type="Gene3D" id="3.40.50.2300">
    <property type="match status" value="1"/>
</dbReference>
<keyword evidence="1 2" id="KW-0597">Phosphoprotein</keyword>
<gene>
    <name evidence="4" type="ordered locus">Calhy_2090</name>
</gene>
<reference key="1">
    <citation type="submission" date="2010-09" db="EMBL/GenBank/DDBJ databases">
        <title>Complete sequence of Caldicellulosiruptor hydrothermalis 108.</title>
        <authorList>
            <consortium name="US DOE Joint Genome Institute"/>
            <person name="Lucas S."/>
            <person name="Copeland A."/>
            <person name="Lapidus A."/>
            <person name="Cheng J.-F."/>
            <person name="Bruce D."/>
            <person name="Goodwin L."/>
            <person name="Pitluck S."/>
            <person name="Davenport K."/>
            <person name="Detter J.C."/>
            <person name="Han C."/>
            <person name="Tapia R."/>
            <person name="Land M."/>
            <person name="Hauser L."/>
            <person name="Chang Y.-J."/>
            <person name="Jeffries C."/>
            <person name="Kyrpides N."/>
            <person name="Ivanova N."/>
            <person name="Mikhailova N."/>
            <person name="Blumer-Schuette S.E."/>
            <person name="Kelly R.M."/>
            <person name="Woyke T."/>
        </authorList>
    </citation>
    <scope>NUCLEOTIDE SEQUENCE</scope>
    <source>
        <strain>108</strain>
    </source>
</reference>
<evidence type="ECO:0000259" key="3">
    <source>
        <dbReference type="PROSITE" id="PS50110"/>
    </source>
</evidence>
<evidence type="ECO:0000256" key="2">
    <source>
        <dbReference type="PROSITE-ProRule" id="PRU00169"/>
    </source>
</evidence>
<dbReference type="InterPro" id="IPR011006">
    <property type="entry name" value="CheY-like_superfamily"/>
</dbReference>
<dbReference type="PANTHER" id="PTHR44591">
    <property type="entry name" value="STRESS RESPONSE REGULATOR PROTEIN 1"/>
    <property type="match status" value="1"/>
</dbReference>